<proteinExistence type="predicted"/>
<evidence type="ECO:0000313" key="1">
    <source>
        <dbReference type="EMBL" id="KAK7283803.1"/>
    </source>
</evidence>
<organism evidence="1 2">
    <name type="scientific">Crotalaria pallida</name>
    <name type="common">Smooth rattlebox</name>
    <name type="synonym">Crotalaria striata</name>
    <dbReference type="NCBI Taxonomy" id="3830"/>
    <lineage>
        <taxon>Eukaryota</taxon>
        <taxon>Viridiplantae</taxon>
        <taxon>Streptophyta</taxon>
        <taxon>Embryophyta</taxon>
        <taxon>Tracheophyta</taxon>
        <taxon>Spermatophyta</taxon>
        <taxon>Magnoliopsida</taxon>
        <taxon>eudicotyledons</taxon>
        <taxon>Gunneridae</taxon>
        <taxon>Pentapetalae</taxon>
        <taxon>rosids</taxon>
        <taxon>fabids</taxon>
        <taxon>Fabales</taxon>
        <taxon>Fabaceae</taxon>
        <taxon>Papilionoideae</taxon>
        <taxon>50 kb inversion clade</taxon>
        <taxon>genistoids sensu lato</taxon>
        <taxon>core genistoids</taxon>
        <taxon>Crotalarieae</taxon>
        <taxon>Crotalaria</taxon>
    </lineage>
</organism>
<comment type="caution">
    <text evidence="1">The sequence shown here is derived from an EMBL/GenBank/DDBJ whole genome shotgun (WGS) entry which is preliminary data.</text>
</comment>
<dbReference type="EMBL" id="JAYWIO010000002">
    <property type="protein sequence ID" value="KAK7283803.1"/>
    <property type="molecule type" value="Genomic_DNA"/>
</dbReference>
<protein>
    <submittedName>
        <fullName evidence="1">Uncharacterized protein</fullName>
    </submittedName>
</protein>
<dbReference type="Proteomes" id="UP001372338">
    <property type="component" value="Unassembled WGS sequence"/>
</dbReference>
<sequence>MWVSVPQLKFGIDFFRYCFDRDIEDEVPDIITEVLFLHNGPISKFNLFLSKRSIKHLELLSHEQCYNLIDLTLNLERIGVSDLIQGLPKIQRLCLGEDYIKVLSRGVIPQTLQKSINSIKSLELDGVDFNQPRHLLFIVSLLLKSSSNLVELVINGVRWGSRGVVPPLQDNLRAIDCNSCCLSQLKKVNITVTTVFEHEHDEHALNLISSSLCFSCA</sequence>
<gene>
    <name evidence="1" type="ORF">RIF29_13549</name>
</gene>
<dbReference type="SUPFAM" id="SSF52047">
    <property type="entry name" value="RNI-like"/>
    <property type="match status" value="1"/>
</dbReference>
<accession>A0AAN9P227</accession>
<reference evidence="1 2" key="1">
    <citation type="submission" date="2024-01" db="EMBL/GenBank/DDBJ databases">
        <title>The genomes of 5 underutilized Papilionoideae crops provide insights into root nodulation and disease resistanc.</title>
        <authorList>
            <person name="Yuan L."/>
        </authorList>
    </citation>
    <scope>NUCLEOTIDE SEQUENCE [LARGE SCALE GENOMIC DNA]</scope>
    <source>
        <strain evidence="1">ZHUSHIDOU_FW_LH</strain>
        <tissue evidence="1">Leaf</tissue>
    </source>
</reference>
<keyword evidence="2" id="KW-1185">Reference proteome</keyword>
<name>A0AAN9P227_CROPI</name>
<dbReference type="AlphaFoldDB" id="A0AAN9P227"/>
<evidence type="ECO:0000313" key="2">
    <source>
        <dbReference type="Proteomes" id="UP001372338"/>
    </source>
</evidence>